<keyword evidence="2" id="KW-0812">Transmembrane</keyword>
<feature type="transmembrane region" description="Helical" evidence="2">
    <location>
        <begin position="80"/>
        <end position="101"/>
    </location>
</feature>
<feature type="compositionally biased region" description="Low complexity" evidence="1">
    <location>
        <begin position="163"/>
        <end position="175"/>
    </location>
</feature>
<gene>
    <name evidence="3" type="ORF">N658DRAFT_527923</name>
</gene>
<evidence type="ECO:0000256" key="1">
    <source>
        <dbReference type="SAM" id="MobiDB-lite"/>
    </source>
</evidence>
<evidence type="ECO:0000313" key="3">
    <source>
        <dbReference type="EMBL" id="KAK4096178.1"/>
    </source>
</evidence>
<name>A0AAN6SWQ7_9PEZI</name>
<organism evidence="3 4">
    <name type="scientific">Parathielavia hyrcaniae</name>
    <dbReference type="NCBI Taxonomy" id="113614"/>
    <lineage>
        <taxon>Eukaryota</taxon>
        <taxon>Fungi</taxon>
        <taxon>Dikarya</taxon>
        <taxon>Ascomycota</taxon>
        <taxon>Pezizomycotina</taxon>
        <taxon>Sordariomycetes</taxon>
        <taxon>Sordariomycetidae</taxon>
        <taxon>Sordariales</taxon>
        <taxon>Chaetomiaceae</taxon>
        <taxon>Parathielavia</taxon>
    </lineage>
</organism>
<keyword evidence="4" id="KW-1185">Reference proteome</keyword>
<feature type="region of interest" description="Disordered" evidence="1">
    <location>
        <begin position="123"/>
        <end position="181"/>
    </location>
</feature>
<proteinExistence type="predicted"/>
<evidence type="ECO:0000313" key="4">
    <source>
        <dbReference type="Proteomes" id="UP001305647"/>
    </source>
</evidence>
<keyword evidence="2" id="KW-1133">Transmembrane helix</keyword>
<keyword evidence="2" id="KW-0472">Membrane</keyword>
<feature type="compositionally biased region" description="Low complexity" evidence="1">
    <location>
        <begin position="126"/>
        <end position="146"/>
    </location>
</feature>
<comment type="caution">
    <text evidence="3">The sequence shown here is derived from an EMBL/GenBank/DDBJ whole genome shotgun (WGS) entry which is preliminary data.</text>
</comment>
<reference evidence="3" key="2">
    <citation type="submission" date="2023-05" db="EMBL/GenBank/DDBJ databases">
        <authorList>
            <consortium name="Lawrence Berkeley National Laboratory"/>
            <person name="Steindorff A."/>
            <person name="Hensen N."/>
            <person name="Bonometti L."/>
            <person name="Westerberg I."/>
            <person name="Brannstrom I.O."/>
            <person name="Guillou S."/>
            <person name="Cros-Aarteil S."/>
            <person name="Calhoun S."/>
            <person name="Haridas S."/>
            <person name="Kuo A."/>
            <person name="Mondo S."/>
            <person name="Pangilinan J."/>
            <person name="Riley R."/>
            <person name="Labutti K."/>
            <person name="Andreopoulos B."/>
            <person name="Lipzen A."/>
            <person name="Chen C."/>
            <person name="Yanf M."/>
            <person name="Daum C."/>
            <person name="Ng V."/>
            <person name="Clum A."/>
            <person name="Ohm R."/>
            <person name="Martin F."/>
            <person name="Silar P."/>
            <person name="Natvig D."/>
            <person name="Lalanne C."/>
            <person name="Gautier V."/>
            <person name="Ament-Velasquez S.L."/>
            <person name="Kruys A."/>
            <person name="Hutchinson M.I."/>
            <person name="Powell A.J."/>
            <person name="Barry K."/>
            <person name="Miller A.N."/>
            <person name="Grigoriev I.V."/>
            <person name="Debuchy R."/>
            <person name="Gladieux P."/>
            <person name="Thoren M.H."/>
            <person name="Johannesson H."/>
        </authorList>
    </citation>
    <scope>NUCLEOTIDE SEQUENCE</scope>
    <source>
        <strain evidence="3">CBS 757.83</strain>
    </source>
</reference>
<dbReference type="AlphaFoldDB" id="A0AAN6SWQ7"/>
<sequence>MAPLAYSFWVWPLDFLLAAAWLAVFCVLVTVSPPADSIAPTPAKRNGTGITGASTGAAGTSTIPPGIDVAGAGCGAWRTVLAFSLIPMILYLASGLLGVYWTHEYGRIRPRTSGFLQRHKSRFGGKRTAGAATGTGSAAAPNGTGTVDQPMTSAQHHEPPPSTTVTPATPAAGDTRAAQAV</sequence>
<dbReference type="Proteomes" id="UP001305647">
    <property type="component" value="Unassembled WGS sequence"/>
</dbReference>
<reference evidence="3" key="1">
    <citation type="journal article" date="2023" name="Mol. Phylogenet. Evol.">
        <title>Genome-scale phylogeny and comparative genomics of the fungal order Sordariales.</title>
        <authorList>
            <person name="Hensen N."/>
            <person name="Bonometti L."/>
            <person name="Westerberg I."/>
            <person name="Brannstrom I.O."/>
            <person name="Guillou S."/>
            <person name="Cros-Aarteil S."/>
            <person name="Calhoun S."/>
            <person name="Haridas S."/>
            <person name="Kuo A."/>
            <person name="Mondo S."/>
            <person name="Pangilinan J."/>
            <person name="Riley R."/>
            <person name="LaButti K."/>
            <person name="Andreopoulos B."/>
            <person name="Lipzen A."/>
            <person name="Chen C."/>
            <person name="Yan M."/>
            <person name="Daum C."/>
            <person name="Ng V."/>
            <person name="Clum A."/>
            <person name="Steindorff A."/>
            <person name="Ohm R.A."/>
            <person name="Martin F."/>
            <person name="Silar P."/>
            <person name="Natvig D.O."/>
            <person name="Lalanne C."/>
            <person name="Gautier V."/>
            <person name="Ament-Velasquez S.L."/>
            <person name="Kruys A."/>
            <person name="Hutchinson M.I."/>
            <person name="Powell A.J."/>
            <person name="Barry K."/>
            <person name="Miller A.N."/>
            <person name="Grigoriev I.V."/>
            <person name="Debuchy R."/>
            <person name="Gladieux P."/>
            <person name="Hiltunen Thoren M."/>
            <person name="Johannesson H."/>
        </authorList>
    </citation>
    <scope>NUCLEOTIDE SEQUENCE</scope>
    <source>
        <strain evidence="3">CBS 757.83</strain>
    </source>
</reference>
<evidence type="ECO:0000256" key="2">
    <source>
        <dbReference type="SAM" id="Phobius"/>
    </source>
</evidence>
<dbReference type="EMBL" id="MU863732">
    <property type="protein sequence ID" value="KAK4096178.1"/>
    <property type="molecule type" value="Genomic_DNA"/>
</dbReference>
<protein>
    <submittedName>
        <fullName evidence="3">Uncharacterized protein</fullName>
    </submittedName>
</protein>
<accession>A0AAN6SWQ7</accession>